<evidence type="ECO:0000313" key="3">
    <source>
        <dbReference type="Proteomes" id="UP000001640"/>
    </source>
</evidence>
<dbReference type="InParanoid" id="G0VCS3"/>
<dbReference type="Pfam" id="PF04707">
    <property type="entry name" value="PRELI"/>
    <property type="match status" value="1"/>
</dbReference>
<dbReference type="GO" id="GO:2001246">
    <property type="term" value="P:negative regulation of phosphatidylcholine biosynthetic process"/>
    <property type="evidence" value="ECO:0007669"/>
    <property type="project" value="EnsemblFungi"/>
</dbReference>
<dbReference type="InterPro" id="IPR006797">
    <property type="entry name" value="PRELI/MSF1_dom"/>
</dbReference>
<dbReference type="Proteomes" id="UP000001640">
    <property type="component" value="Chromosome 3"/>
</dbReference>
<dbReference type="FunCoup" id="G0VCS3">
    <property type="interactions" value="1091"/>
</dbReference>
<evidence type="ECO:0000259" key="1">
    <source>
        <dbReference type="PROSITE" id="PS50904"/>
    </source>
</evidence>
<dbReference type="eggNOG" id="KOG3336">
    <property type="taxonomic scope" value="Eukaryota"/>
</dbReference>
<dbReference type="GO" id="GO:0032048">
    <property type="term" value="P:cardiolipin metabolic process"/>
    <property type="evidence" value="ECO:0007669"/>
    <property type="project" value="EnsemblFungi"/>
</dbReference>
<protein>
    <recommendedName>
        <fullName evidence="1">PRELI/MSF1 domain-containing protein</fullName>
    </recommendedName>
</protein>
<dbReference type="RefSeq" id="XP_003675649.1">
    <property type="nucleotide sequence ID" value="XM_003675601.1"/>
</dbReference>
<reference key="2">
    <citation type="submission" date="2011-08" db="EMBL/GenBank/DDBJ databases">
        <title>Genome sequence of Naumovozyma castellii.</title>
        <authorList>
            <person name="Gordon J.L."/>
            <person name="Armisen D."/>
            <person name="Proux-Wera E."/>
            <person name="OhEigeartaigh S.S."/>
            <person name="Byrne K.P."/>
            <person name="Wolfe K.H."/>
        </authorList>
    </citation>
    <scope>NUCLEOTIDE SEQUENCE</scope>
    <source>
        <strain>Type strain:CBS 4309</strain>
    </source>
</reference>
<name>G0VCS3_NAUCA</name>
<dbReference type="KEGG" id="ncs:NCAS_0C02930"/>
<dbReference type="AlphaFoldDB" id="G0VCS3"/>
<feature type="domain" description="PRELI/MSF1" evidence="1">
    <location>
        <begin position="25"/>
        <end position="201"/>
    </location>
</feature>
<dbReference type="PANTHER" id="PTHR11158">
    <property type="entry name" value="MSF1/PX19 RELATED"/>
    <property type="match status" value="1"/>
</dbReference>
<dbReference type="STRING" id="1064592.G0VCS3"/>
<dbReference type="OrthoDB" id="407630at2759"/>
<keyword evidence="3" id="KW-1185">Reference proteome</keyword>
<dbReference type="InterPro" id="IPR037365">
    <property type="entry name" value="Slowmo/Ups"/>
</dbReference>
<dbReference type="GO" id="GO:0046337">
    <property type="term" value="P:phosphatidylethanolamine metabolic process"/>
    <property type="evidence" value="ECO:0007669"/>
    <property type="project" value="EnsemblFungi"/>
</dbReference>
<dbReference type="GeneID" id="96902866"/>
<reference evidence="2 3" key="1">
    <citation type="journal article" date="2011" name="Proc. Natl. Acad. Sci. U.S.A.">
        <title>Evolutionary erosion of yeast sex chromosomes by mating-type switching accidents.</title>
        <authorList>
            <person name="Gordon J.L."/>
            <person name="Armisen D."/>
            <person name="Proux-Wera E."/>
            <person name="Oheigeartaigh S.S."/>
            <person name="Byrne K.P."/>
            <person name="Wolfe K.H."/>
        </authorList>
    </citation>
    <scope>NUCLEOTIDE SEQUENCE [LARGE SCALE GENOMIC DNA]</scope>
    <source>
        <strain evidence="3">ATCC 76901 / BCRC 22586 / CBS 4309 / NBRC 1992 / NRRL Y-12630</strain>
    </source>
</reference>
<organism evidence="2 3">
    <name type="scientific">Naumovozyma castellii</name>
    <name type="common">Yeast</name>
    <name type="synonym">Saccharomyces castellii</name>
    <dbReference type="NCBI Taxonomy" id="27288"/>
    <lineage>
        <taxon>Eukaryota</taxon>
        <taxon>Fungi</taxon>
        <taxon>Dikarya</taxon>
        <taxon>Ascomycota</taxon>
        <taxon>Saccharomycotina</taxon>
        <taxon>Saccharomycetes</taxon>
        <taxon>Saccharomycetales</taxon>
        <taxon>Saccharomycetaceae</taxon>
        <taxon>Naumovozyma</taxon>
    </lineage>
</organism>
<accession>G0VCS3</accession>
<sequence length="259" mass="29887">MQGLKYYVLSYWSSQTQQTKHFQIMKLFQNTSDFEYPWDQVSAANWNKYPNEVSTHVIAVDVLRRELQDDGNRLVTERLITVRQGVPRWIMLMVGGDNTSYVREVSTVNLLKKELVLKSCNLTMRNILTVFETVRYSPHPDFPQEKTLFEQSARITAGGSLSFGRICSKMEEWSVDRFCENAKKGKIGFESVLKEFHERYVNDLSSSIVSKVNETVEDVKLTAGSLFKETEKKCSILSDYYDLFMDAIRDETHGHSSSS</sequence>
<dbReference type="PROSITE" id="PS50904">
    <property type="entry name" value="PRELI_MSF1"/>
    <property type="match status" value="1"/>
</dbReference>
<dbReference type="GO" id="GO:0015914">
    <property type="term" value="P:phospholipid transport"/>
    <property type="evidence" value="ECO:0007669"/>
    <property type="project" value="EnsemblFungi"/>
</dbReference>
<dbReference type="OMA" id="YCPWNEK"/>
<dbReference type="GO" id="GO:0005758">
    <property type="term" value="C:mitochondrial intermembrane space"/>
    <property type="evidence" value="ECO:0007669"/>
    <property type="project" value="EnsemblFungi"/>
</dbReference>
<proteinExistence type="predicted"/>
<dbReference type="HOGENOM" id="CLU_067902_1_0_1"/>
<gene>
    <name evidence="2" type="primary">NCAS0C02930</name>
    <name evidence="2" type="ordered locus">NCAS_0C02930</name>
</gene>
<dbReference type="EMBL" id="HE576754">
    <property type="protein sequence ID" value="CCC69283.1"/>
    <property type="molecule type" value="Genomic_DNA"/>
</dbReference>
<evidence type="ECO:0000313" key="2">
    <source>
        <dbReference type="EMBL" id="CCC69283.1"/>
    </source>
</evidence>
<dbReference type="GO" id="GO:0042407">
    <property type="term" value="P:cristae formation"/>
    <property type="evidence" value="ECO:0007669"/>
    <property type="project" value="EnsemblFungi"/>
</dbReference>